<keyword evidence="5" id="KW-0479">Metal-binding</keyword>
<evidence type="ECO:0000256" key="4">
    <source>
        <dbReference type="ARBA" id="ARBA00030169"/>
    </source>
</evidence>
<dbReference type="Gene3D" id="3.50.30.40">
    <property type="entry name" value="Ribonuclease E inhibitor RraA/RraA-like"/>
    <property type="match status" value="1"/>
</dbReference>
<evidence type="ECO:0000313" key="6">
    <source>
        <dbReference type="EMBL" id="KAA0999969.1"/>
    </source>
</evidence>
<evidence type="ECO:0000313" key="7">
    <source>
        <dbReference type="Proteomes" id="UP000325273"/>
    </source>
</evidence>
<comment type="cofactor">
    <cofactor evidence="5">
        <name>Mg(2+)</name>
        <dbReference type="ChEBI" id="CHEBI:18420"/>
    </cofactor>
</comment>
<evidence type="ECO:0000256" key="5">
    <source>
        <dbReference type="PIRSR" id="PIRSR605493-1"/>
    </source>
</evidence>
<name>A0A5B0GDJ5_9BURK</name>
<dbReference type="PANTHER" id="PTHR33254:SF4">
    <property type="entry name" value="4-HYDROXY-4-METHYL-2-OXOGLUTARATE ALDOLASE 3-RELATED"/>
    <property type="match status" value="1"/>
</dbReference>
<dbReference type="EMBL" id="VTUZ01000046">
    <property type="protein sequence ID" value="KAA0999969.1"/>
    <property type="molecule type" value="Genomic_DNA"/>
</dbReference>
<accession>A0A5B0GDJ5</accession>
<protein>
    <recommendedName>
        <fullName evidence="2">Putative 4-hydroxy-4-methyl-2-oxoglutarate aldolase</fullName>
    </recommendedName>
    <alternativeName>
        <fullName evidence="3">Regulator of ribonuclease activity homolog</fullName>
    </alternativeName>
    <alternativeName>
        <fullName evidence="4">RraA-like protein</fullName>
    </alternativeName>
</protein>
<feature type="binding site" evidence="5">
    <location>
        <position position="110"/>
    </location>
    <ligand>
        <name>Mg(2+)</name>
        <dbReference type="ChEBI" id="CHEBI:18420"/>
    </ligand>
</feature>
<comment type="cofactor">
    <cofactor evidence="1">
        <name>a divalent metal cation</name>
        <dbReference type="ChEBI" id="CHEBI:60240"/>
    </cofactor>
</comment>
<dbReference type="RefSeq" id="WP_149675333.1">
    <property type="nucleotide sequence ID" value="NZ_VTUZ01000046.1"/>
</dbReference>
<evidence type="ECO:0000256" key="1">
    <source>
        <dbReference type="ARBA" id="ARBA00001968"/>
    </source>
</evidence>
<keyword evidence="5" id="KW-0460">Magnesium</keyword>
<dbReference type="CDD" id="cd16841">
    <property type="entry name" value="RraA_family"/>
    <property type="match status" value="1"/>
</dbReference>
<organism evidence="6 7">
    <name type="scientific">Paraburkholderia panacisoli</name>
    <dbReference type="NCBI Taxonomy" id="2603818"/>
    <lineage>
        <taxon>Bacteria</taxon>
        <taxon>Pseudomonadati</taxon>
        <taxon>Pseudomonadota</taxon>
        <taxon>Betaproteobacteria</taxon>
        <taxon>Burkholderiales</taxon>
        <taxon>Burkholderiaceae</taxon>
        <taxon>Paraburkholderia</taxon>
    </lineage>
</organism>
<dbReference type="SUPFAM" id="SSF89562">
    <property type="entry name" value="RraA-like"/>
    <property type="match status" value="1"/>
</dbReference>
<evidence type="ECO:0000256" key="2">
    <source>
        <dbReference type="ARBA" id="ARBA00016549"/>
    </source>
</evidence>
<dbReference type="Pfam" id="PF03737">
    <property type="entry name" value="RraA-like"/>
    <property type="match status" value="1"/>
</dbReference>
<gene>
    <name evidence="6" type="ORF">FVF58_40915</name>
</gene>
<dbReference type="PANTHER" id="PTHR33254">
    <property type="entry name" value="4-HYDROXY-4-METHYL-2-OXOGLUTARATE ALDOLASE 3-RELATED"/>
    <property type="match status" value="1"/>
</dbReference>
<evidence type="ECO:0000256" key="3">
    <source>
        <dbReference type="ARBA" id="ARBA00029596"/>
    </source>
</evidence>
<dbReference type="Proteomes" id="UP000325273">
    <property type="component" value="Unassembled WGS sequence"/>
</dbReference>
<dbReference type="GO" id="GO:0046872">
    <property type="term" value="F:metal ion binding"/>
    <property type="evidence" value="ECO:0007669"/>
    <property type="project" value="UniProtKB-KW"/>
</dbReference>
<sequence>MHAPLDSTLLRKLQTVSFPTLGHFLEQGFADHHIRAFVPNVKVIGRAATLKLGSPDAVAVNRALSQLNPGDVLVIDMNGDHAHAPVGAVTACAALNAGASGIVVDGVVTDLPELQRTRLPVFARGTTLLTTKKLDAGTGVFMEPVMCAGVLVRPGDIVLADDNGVLFTDAATLADVIAMALASDLAEPATLARLNAGEPLRDVLQCAGQASTHDANGQH</sequence>
<dbReference type="InterPro" id="IPR036704">
    <property type="entry name" value="RraA/RraA-like_sf"/>
</dbReference>
<reference evidence="6 7" key="1">
    <citation type="submission" date="2019-08" db="EMBL/GenBank/DDBJ databases">
        <title>Paraburkholderia sp. DCY113.</title>
        <authorList>
            <person name="Kang J."/>
        </authorList>
    </citation>
    <scope>NUCLEOTIDE SEQUENCE [LARGE SCALE GENOMIC DNA]</scope>
    <source>
        <strain evidence="6 7">DCY113</strain>
    </source>
</reference>
<comment type="caution">
    <text evidence="6">The sequence shown here is derived from an EMBL/GenBank/DDBJ whole genome shotgun (WGS) entry which is preliminary data.</text>
</comment>
<keyword evidence="7" id="KW-1185">Reference proteome</keyword>
<proteinExistence type="predicted"/>
<dbReference type="AlphaFoldDB" id="A0A5B0GDJ5"/>
<dbReference type="InterPro" id="IPR005493">
    <property type="entry name" value="RraA/RraA-like"/>
</dbReference>